<dbReference type="EMBL" id="ATDP01000089">
    <property type="protein sequence ID" value="EQB14829.1"/>
    <property type="molecule type" value="Genomic_DNA"/>
</dbReference>
<proteinExistence type="predicted"/>
<protein>
    <submittedName>
        <fullName evidence="1">Uncharacterized protein</fullName>
    </submittedName>
</protein>
<organism evidence="1 2">
    <name type="scientific">Sphingobium lactosutens DS20</name>
    <dbReference type="NCBI Taxonomy" id="1331060"/>
    <lineage>
        <taxon>Bacteria</taxon>
        <taxon>Pseudomonadati</taxon>
        <taxon>Pseudomonadota</taxon>
        <taxon>Alphaproteobacteria</taxon>
        <taxon>Sphingomonadales</taxon>
        <taxon>Sphingomonadaceae</taxon>
        <taxon>Sphingobium</taxon>
    </lineage>
</organism>
<dbReference type="AlphaFoldDB" id="T0IYW7"/>
<keyword evidence="2" id="KW-1185">Reference proteome</keyword>
<gene>
    <name evidence="1" type="ORF">RLDS_11720</name>
</gene>
<dbReference type="Proteomes" id="UP000015531">
    <property type="component" value="Unassembled WGS sequence"/>
</dbReference>
<evidence type="ECO:0000313" key="1">
    <source>
        <dbReference type="EMBL" id="EQB14829.1"/>
    </source>
</evidence>
<name>T0IYW7_9SPHN</name>
<sequence>MRQGFRKALHLAAIDLRDIRMDVRYIGRSRSEPGANGVFLRLEFQQLINE</sequence>
<comment type="caution">
    <text evidence="1">The sequence shown here is derived from an EMBL/GenBank/DDBJ whole genome shotgun (WGS) entry which is preliminary data.</text>
</comment>
<reference evidence="1 2" key="1">
    <citation type="journal article" date="2013" name="Genome Announc.">
        <title>Draft Genome Sequence of Sphingobium lactosutens Strain DS20T, Isolated from a Hexachlorocyclohexane Dumpsite.</title>
        <authorList>
            <person name="Kumar R."/>
            <person name="Dwivedi V."/>
            <person name="Negi V."/>
            <person name="Khurana J.P."/>
            <person name="Lal R."/>
        </authorList>
    </citation>
    <scope>NUCLEOTIDE SEQUENCE [LARGE SCALE GENOMIC DNA]</scope>
    <source>
        <strain evidence="1 2">DS20</strain>
    </source>
</reference>
<evidence type="ECO:0000313" key="2">
    <source>
        <dbReference type="Proteomes" id="UP000015531"/>
    </source>
</evidence>
<accession>T0IYW7</accession>